<feature type="region of interest" description="Disordered" evidence="4">
    <location>
        <begin position="449"/>
        <end position="484"/>
    </location>
</feature>
<feature type="region of interest" description="Disordered" evidence="4">
    <location>
        <begin position="802"/>
        <end position="838"/>
    </location>
</feature>
<dbReference type="OrthoDB" id="202825at2759"/>
<feature type="compositionally biased region" description="Polar residues" evidence="4">
    <location>
        <begin position="815"/>
        <end position="826"/>
    </location>
</feature>
<evidence type="ECO:0000313" key="6">
    <source>
        <dbReference type="Proteomes" id="UP000316759"/>
    </source>
</evidence>
<evidence type="ECO:0000256" key="4">
    <source>
        <dbReference type="SAM" id="MobiDB-lite"/>
    </source>
</evidence>
<evidence type="ECO:0000256" key="3">
    <source>
        <dbReference type="ARBA" id="ARBA00022840"/>
    </source>
</evidence>
<dbReference type="Pfam" id="PF03133">
    <property type="entry name" value="TTL"/>
    <property type="match status" value="2"/>
</dbReference>
<sequence length="838" mass="92837">MQMRCGKDSFNFMPQTFCLPNDLDALKKVWDEEGAAQRWILKPPASARGIGVRLITKWAQVPKKRPAIVQSALKAGSPLWTLPYTFQNTTFPFTRIPCAISMKMRFDLLCEARYTLDDVVRYLARPFLINESKFDLRIYVYISSINPLRVYIHEDGLVRFASQKYTNSSRCLGNRFIHLTNYSINRLNSEYVSNTNDQATKGHKWSLRALWAYLRSQGISPAPVWSSIKDVVVKTAISTEAAFNAAVNSYCNHACSVHEVFGFDIFLDEDLQPWLLEVNVSPSMHSDSPLDAKIKGNMVRDMLNISGLHLPEPSDTNSHTVIPSCVVKSPVIRHQSSEFTDSVLRNPSPAVHFYSNGTMITPIIGTADADSSLGVTEQRLKNAGDMESCSPTIGRPTKKVRIPSHEWVIDSRLHLTQLSSDEREKRRHYIKRAIQYDFPKCSLYTPATGYRTSPATPNSIGSSPGMGNNNYQYSPESISSKSSSIRSVGSTRIVGFQTSASSMGTVNNLPNGTVQSNISTPTPKSSATHGGHDDGDFIVAVAADDSDFNDNTGDDGDDDDDDDDDDNDNDNDGDDDDDDEDLCTRNAKYSEVQLSDNTNNTCKKTARSMGIGPSSPDLRSHRVQNPNIFPGQNKETSNKPPTAPLSVRARISSKQSNEMRTGSNTPSCRSTHRSGYCSGTESPVKPHTLPRVRLASATADILECLTPSDLRILIGMVDELERAGGFECIFPPPSAGLAVRYLSYFEAPRYSNLLCIAYLQKYADDKEKGIEMLRKHCAKNVHLISGAQGDEVPRENQWHRFVRNKKLPGKERSPTVGTTSPGQTGKSSHHRISQLAQS</sequence>
<dbReference type="PANTHER" id="PTHR12241:SF162">
    <property type="entry name" value="TUBULIN MONOGLUTAMYLASE TTLL4"/>
    <property type="match status" value="1"/>
</dbReference>
<dbReference type="GO" id="GO:0036064">
    <property type="term" value="C:ciliary basal body"/>
    <property type="evidence" value="ECO:0007669"/>
    <property type="project" value="TreeGrafter"/>
</dbReference>
<feature type="compositionally biased region" description="Acidic residues" evidence="4">
    <location>
        <begin position="544"/>
        <end position="581"/>
    </location>
</feature>
<name>A0A504Y928_FASGI</name>
<dbReference type="GO" id="GO:0015631">
    <property type="term" value="F:tubulin binding"/>
    <property type="evidence" value="ECO:0007669"/>
    <property type="project" value="TreeGrafter"/>
</dbReference>
<feature type="compositionally biased region" description="Polar residues" evidence="4">
    <location>
        <begin position="501"/>
        <end position="528"/>
    </location>
</feature>
<dbReference type="GO" id="GO:0000226">
    <property type="term" value="P:microtubule cytoskeleton organization"/>
    <property type="evidence" value="ECO:0007669"/>
    <property type="project" value="TreeGrafter"/>
</dbReference>
<keyword evidence="6" id="KW-1185">Reference proteome</keyword>
<feature type="region of interest" description="Disordered" evidence="4">
    <location>
        <begin position="501"/>
        <end position="682"/>
    </location>
</feature>
<feature type="compositionally biased region" description="Polar residues" evidence="4">
    <location>
        <begin position="652"/>
        <end position="669"/>
    </location>
</feature>
<keyword evidence="2" id="KW-0547">Nucleotide-binding</keyword>
<feature type="compositionally biased region" description="Low complexity" evidence="4">
    <location>
        <begin position="474"/>
        <end position="484"/>
    </location>
</feature>
<dbReference type="PANTHER" id="PTHR12241">
    <property type="entry name" value="TUBULIN POLYGLUTAMYLASE"/>
    <property type="match status" value="1"/>
</dbReference>
<dbReference type="Gene3D" id="3.30.470.20">
    <property type="entry name" value="ATP-grasp fold, B domain"/>
    <property type="match status" value="1"/>
</dbReference>
<dbReference type="GO" id="GO:0070740">
    <property type="term" value="F:tubulin-glutamic acid ligase activity"/>
    <property type="evidence" value="ECO:0007669"/>
    <property type="project" value="TreeGrafter"/>
</dbReference>
<feature type="compositionally biased region" description="Polar residues" evidence="4">
    <location>
        <begin position="592"/>
        <end position="603"/>
    </location>
</feature>
<evidence type="ECO:0000256" key="1">
    <source>
        <dbReference type="ARBA" id="ARBA00022598"/>
    </source>
</evidence>
<dbReference type="AlphaFoldDB" id="A0A504Y928"/>
<dbReference type="InterPro" id="IPR004344">
    <property type="entry name" value="TTL/TTLL_fam"/>
</dbReference>
<keyword evidence="3" id="KW-0067">ATP-binding</keyword>
<organism evidence="5 6">
    <name type="scientific">Fasciola gigantica</name>
    <name type="common">Giant liver fluke</name>
    <dbReference type="NCBI Taxonomy" id="46835"/>
    <lineage>
        <taxon>Eukaryota</taxon>
        <taxon>Metazoa</taxon>
        <taxon>Spiralia</taxon>
        <taxon>Lophotrochozoa</taxon>
        <taxon>Platyhelminthes</taxon>
        <taxon>Trematoda</taxon>
        <taxon>Digenea</taxon>
        <taxon>Plagiorchiida</taxon>
        <taxon>Echinostomata</taxon>
        <taxon>Echinostomatoidea</taxon>
        <taxon>Fasciolidae</taxon>
        <taxon>Fasciola</taxon>
    </lineage>
</organism>
<evidence type="ECO:0000256" key="2">
    <source>
        <dbReference type="ARBA" id="ARBA00022741"/>
    </source>
</evidence>
<protein>
    <submittedName>
        <fullName evidence="5">Tubulin polyglutamylase TTLL4</fullName>
    </submittedName>
</protein>
<dbReference type="GO" id="GO:0005524">
    <property type="term" value="F:ATP binding"/>
    <property type="evidence" value="ECO:0007669"/>
    <property type="project" value="UniProtKB-KW"/>
</dbReference>
<dbReference type="STRING" id="46835.A0A504Y928"/>
<proteinExistence type="predicted"/>
<dbReference type="PROSITE" id="PS51221">
    <property type="entry name" value="TTL"/>
    <property type="match status" value="1"/>
</dbReference>
<gene>
    <name evidence="5" type="ORF">FGIG_01239</name>
</gene>
<comment type="caution">
    <text evidence="5">The sequence shown here is derived from an EMBL/GenBank/DDBJ whole genome shotgun (WGS) entry which is preliminary data.</text>
</comment>
<keyword evidence="1" id="KW-0436">Ligase</keyword>
<dbReference type="Proteomes" id="UP000316759">
    <property type="component" value="Unassembled WGS sequence"/>
</dbReference>
<feature type="compositionally biased region" description="Polar residues" evidence="4">
    <location>
        <begin position="450"/>
        <end position="473"/>
    </location>
</feature>
<dbReference type="EMBL" id="SUNJ01012976">
    <property type="protein sequence ID" value="TPP57614.1"/>
    <property type="molecule type" value="Genomic_DNA"/>
</dbReference>
<evidence type="ECO:0000313" key="5">
    <source>
        <dbReference type="EMBL" id="TPP57614.1"/>
    </source>
</evidence>
<dbReference type="SUPFAM" id="SSF56059">
    <property type="entry name" value="Glutathione synthetase ATP-binding domain-like"/>
    <property type="match status" value="1"/>
</dbReference>
<accession>A0A504Y928</accession>
<reference evidence="5 6" key="1">
    <citation type="submission" date="2019-04" db="EMBL/GenBank/DDBJ databases">
        <title>Annotation for the trematode Fasciola gigantica.</title>
        <authorList>
            <person name="Choi Y.-J."/>
        </authorList>
    </citation>
    <scope>NUCLEOTIDE SEQUENCE [LARGE SCALE GENOMIC DNA]</scope>
    <source>
        <strain evidence="5">Uganda_cow_1</strain>
    </source>
</reference>